<proteinExistence type="predicted"/>
<dbReference type="Proteomes" id="UP000440498">
    <property type="component" value="Unassembled WGS sequence"/>
</dbReference>
<organism evidence="2 3">
    <name type="scientific">Rugamonas aquatica</name>
    <dbReference type="NCBI Taxonomy" id="2743357"/>
    <lineage>
        <taxon>Bacteria</taxon>
        <taxon>Pseudomonadati</taxon>
        <taxon>Pseudomonadota</taxon>
        <taxon>Betaproteobacteria</taxon>
        <taxon>Burkholderiales</taxon>
        <taxon>Oxalobacteraceae</taxon>
        <taxon>Telluria group</taxon>
        <taxon>Rugamonas</taxon>
    </lineage>
</organism>
<feature type="signal peptide" evidence="1">
    <location>
        <begin position="1"/>
        <end position="18"/>
    </location>
</feature>
<gene>
    <name evidence="2" type="ORF">GEV02_26245</name>
</gene>
<evidence type="ECO:0000256" key="1">
    <source>
        <dbReference type="SAM" id="SignalP"/>
    </source>
</evidence>
<dbReference type="AlphaFoldDB" id="A0A6A7N9B1"/>
<protein>
    <submittedName>
        <fullName evidence="2">Uncharacterized protein</fullName>
    </submittedName>
</protein>
<reference evidence="2 3" key="1">
    <citation type="submission" date="2019-10" db="EMBL/GenBank/DDBJ databases">
        <title>Two novel species isolated from a subtropical stream in China.</title>
        <authorList>
            <person name="Lu H."/>
        </authorList>
    </citation>
    <scope>NUCLEOTIDE SEQUENCE [LARGE SCALE GENOMIC DNA]</scope>
    <source>
        <strain evidence="2 3">FT29W</strain>
    </source>
</reference>
<accession>A0A6A7N9B1</accession>
<keyword evidence="1" id="KW-0732">Signal</keyword>
<evidence type="ECO:0000313" key="3">
    <source>
        <dbReference type="Proteomes" id="UP000440498"/>
    </source>
</evidence>
<comment type="caution">
    <text evidence="2">The sequence shown here is derived from an EMBL/GenBank/DDBJ whole genome shotgun (WGS) entry which is preliminary data.</text>
</comment>
<feature type="chain" id="PRO_5025580544" evidence="1">
    <location>
        <begin position="19"/>
        <end position="164"/>
    </location>
</feature>
<sequence>MRAAWVLALTVLSSNAFAEEPSRRLARQAEIEYYTSHYDGADISLARFDCQPPYIPMRPATAGRAAVAQALAAWRACYDRFLANYNAALPVGKSIPADLADLMTDDEMSAAQTLMSQVFVQVADDAKRQADAVTVAEAAWEGRRGDIELSARELSHQPTTAGKR</sequence>
<evidence type="ECO:0000313" key="2">
    <source>
        <dbReference type="EMBL" id="MQA41653.1"/>
    </source>
</evidence>
<dbReference type="RefSeq" id="WP_152840859.1">
    <property type="nucleotide sequence ID" value="NZ_WHUG01000014.1"/>
</dbReference>
<name>A0A6A7N9B1_9BURK</name>
<dbReference type="EMBL" id="WHUG01000014">
    <property type="protein sequence ID" value="MQA41653.1"/>
    <property type="molecule type" value="Genomic_DNA"/>
</dbReference>
<keyword evidence="3" id="KW-1185">Reference proteome</keyword>